<feature type="domain" description="Insertion element IS402-like" evidence="2">
    <location>
        <begin position="9"/>
        <end position="83"/>
    </location>
</feature>
<feature type="compositionally biased region" description="Basic and acidic residues" evidence="1">
    <location>
        <begin position="113"/>
        <end position="129"/>
    </location>
</feature>
<dbReference type="EMBL" id="FR872580">
    <property type="protein sequence ID" value="CCB85477.1"/>
    <property type="molecule type" value="Genomic_DNA"/>
</dbReference>
<gene>
    <name evidence="3" type="ordered locus">PUV_05270</name>
</gene>
<sequence>MRKAYPDDLTDDEWAIVEPFTSKEEIKPWGGKPKHSKREILNAILYLLRTGCQRRHLPHDFPHWKSVYTQFLRWSQQGVFEDLNRQLVKLARIKKGRTPDSSAAIVDSQSVKTTEKGLQRIRRGKESQG</sequence>
<evidence type="ECO:0000256" key="1">
    <source>
        <dbReference type="SAM" id="MobiDB-lite"/>
    </source>
</evidence>
<dbReference type="STRING" id="765952.PUV_05270"/>
<reference evidence="3 4" key="2">
    <citation type="journal article" date="2011" name="Mol. Biol. Evol.">
        <title>Unity in variety--the pan-genome of the Chlamydiae.</title>
        <authorList>
            <person name="Collingro A."/>
            <person name="Tischler P."/>
            <person name="Weinmaier T."/>
            <person name="Penz T."/>
            <person name="Heinz E."/>
            <person name="Brunham R.C."/>
            <person name="Read T.D."/>
            <person name="Bavoil P.M."/>
            <person name="Sachse K."/>
            <person name="Kahane S."/>
            <person name="Friedman M.G."/>
            <person name="Rattei T."/>
            <person name="Myers G.S."/>
            <person name="Horn M."/>
        </authorList>
    </citation>
    <scope>NUCLEOTIDE SEQUENCE [LARGE SCALE GENOMIC DNA]</scope>
    <source>
        <strain evidence="4">UV7</strain>
    </source>
</reference>
<reference key="1">
    <citation type="journal article" date="2011" name="Mol. Biol. Evol.">
        <title>Unity in variety -- the pan-genome of the Chlamydiae.</title>
        <authorList>
            <person name="Collingro A."/>
            <person name="Tischler P."/>
            <person name="Weinmaier T."/>
            <person name="Penz T."/>
            <person name="Heinz E."/>
            <person name="Brunham R.C."/>
            <person name="Read T.D."/>
            <person name="Bavoil P.M."/>
            <person name="Sachse K."/>
            <person name="Kahane S."/>
            <person name="Friedman M.G."/>
            <person name="Rattei T."/>
            <person name="Myers G.S.A."/>
            <person name="Horn M."/>
        </authorList>
    </citation>
    <scope>NUCLEOTIDE SEQUENCE</scope>
    <source>
        <strain>UV7</strain>
    </source>
</reference>
<dbReference type="PANTHER" id="PTHR30007:SF0">
    <property type="entry name" value="TRANSPOSASE"/>
    <property type="match status" value="1"/>
</dbReference>
<dbReference type="Proteomes" id="UP000000495">
    <property type="component" value="Chromosome"/>
</dbReference>
<dbReference type="InterPro" id="IPR025161">
    <property type="entry name" value="IS402-like_dom"/>
</dbReference>
<proteinExistence type="predicted"/>
<dbReference type="Pfam" id="PF13340">
    <property type="entry name" value="DUF4096"/>
    <property type="match status" value="1"/>
</dbReference>
<protein>
    <submittedName>
        <fullName evidence="3">Transposase, IS5 family, OrfA</fullName>
    </submittedName>
</protein>
<name>F8KX10_PARAV</name>
<dbReference type="eggNOG" id="COG3293">
    <property type="taxonomic scope" value="Bacteria"/>
</dbReference>
<dbReference type="PANTHER" id="PTHR30007">
    <property type="entry name" value="PHP DOMAIN PROTEIN"/>
    <property type="match status" value="1"/>
</dbReference>
<organism evidence="3 4">
    <name type="scientific">Parachlamydia acanthamoebae (strain UV7)</name>
    <dbReference type="NCBI Taxonomy" id="765952"/>
    <lineage>
        <taxon>Bacteria</taxon>
        <taxon>Pseudomonadati</taxon>
        <taxon>Chlamydiota</taxon>
        <taxon>Chlamydiia</taxon>
        <taxon>Parachlamydiales</taxon>
        <taxon>Parachlamydiaceae</taxon>
        <taxon>Parachlamydia</taxon>
    </lineage>
</organism>
<evidence type="ECO:0000259" key="2">
    <source>
        <dbReference type="Pfam" id="PF13340"/>
    </source>
</evidence>
<dbReference type="HOGENOM" id="CLU_055261_15_0_0"/>
<evidence type="ECO:0000313" key="4">
    <source>
        <dbReference type="Proteomes" id="UP000000495"/>
    </source>
</evidence>
<keyword evidence="4" id="KW-1185">Reference proteome</keyword>
<evidence type="ECO:0000313" key="3">
    <source>
        <dbReference type="EMBL" id="CCB85477.1"/>
    </source>
</evidence>
<feature type="region of interest" description="Disordered" evidence="1">
    <location>
        <begin position="99"/>
        <end position="129"/>
    </location>
</feature>
<dbReference type="AlphaFoldDB" id="F8KX10"/>
<accession>F8KX10</accession>
<dbReference type="KEGG" id="puv:PUV_05270"/>